<evidence type="ECO:0000313" key="6">
    <source>
        <dbReference type="Proteomes" id="UP000559027"/>
    </source>
</evidence>
<sequence length="146" mass="15030">MYFIHALISTVLGASFALASSVRYDPVYDQKTGSLSTVACSNGPNGLLTRGYKTFGDLPSFPNIGGASAVTGWNSAKCGSCWQLTFTNADGSTKSVNVTAIDYTASGFNIALTAMNDLTDGNGVQYGVVDVDSVEVDAAGCGFKAA</sequence>
<comment type="similarity">
    <text evidence="2">Belongs to the cerato-platanin family.</text>
</comment>
<evidence type="ECO:0000256" key="1">
    <source>
        <dbReference type="ARBA" id="ARBA00004613"/>
    </source>
</evidence>
<keyword evidence="4" id="KW-0732">Signal</keyword>
<dbReference type="EMBL" id="JAACJO010000016">
    <property type="protein sequence ID" value="KAF5349515.1"/>
    <property type="molecule type" value="Genomic_DNA"/>
</dbReference>
<dbReference type="SUPFAM" id="SSF50685">
    <property type="entry name" value="Barwin-like endoglucanases"/>
    <property type="match status" value="1"/>
</dbReference>
<evidence type="ECO:0000256" key="3">
    <source>
        <dbReference type="ARBA" id="ARBA00022525"/>
    </source>
</evidence>
<feature type="signal peptide" evidence="4">
    <location>
        <begin position="1"/>
        <end position="19"/>
    </location>
</feature>
<dbReference type="Gene3D" id="2.40.40.10">
    <property type="entry name" value="RlpA-like domain"/>
    <property type="match status" value="1"/>
</dbReference>
<proteinExistence type="inferred from homology"/>
<gene>
    <name evidence="5" type="ORF">D9756_009024</name>
</gene>
<comment type="caution">
    <text evidence="5">The sequence shown here is derived from an EMBL/GenBank/DDBJ whole genome shotgun (WGS) entry which is preliminary data.</text>
</comment>
<dbReference type="InterPro" id="IPR036908">
    <property type="entry name" value="RlpA-like_sf"/>
</dbReference>
<dbReference type="CDD" id="cd22778">
    <property type="entry name" value="DPBB_CEPL-like"/>
    <property type="match status" value="1"/>
</dbReference>
<evidence type="ECO:0000256" key="2">
    <source>
        <dbReference type="ARBA" id="ARBA00010421"/>
    </source>
</evidence>
<comment type="subcellular location">
    <subcellularLocation>
        <location evidence="1">Secreted</location>
    </subcellularLocation>
</comment>
<dbReference type="AlphaFoldDB" id="A0A8H5CX54"/>
<reference evidence="5 6" key="1">
    <citation type="journal article" date="2020" name="ISME J.">
        <title>Uncovering the hidden diversity of litter-decomposition mechanisms in mushroom-forming fungi.</title>
        <authorList>
            <person name="Floudas D."/>
            <person name="Bentzer J."/>
            <person name="Ahren D."/>
            <person name="Johansson T."/>
            <person name="Persson P."/>
            <person name="Tunlid A."/>
        </authorList>
    </citation>
    <scope>NUCLEOTIDE SEQUENCE [LARGE SCALE GENOMIC DNA]</scope>
    <source>
        <strain evidence="5 6">CBS 146.42</strain>
    </source>
</reference>
<organism evidence="5 6">
    <name type="scientific">Leucocoprinus leucothites</name>
    <dbReference type="NCBI Taxonomy" id="201217"/>
    <lineage>
        <taxon>Eukaryota</taxon>
        <taxon>Fungi</taxon>
        <taxon>Dikarya</taxon>
        <taxon>Basidiomycota</taxon>
        <taxon>Agaricomycotina</taxon>
        <taxon>Agaricomycetes</taxon>
        <taxon>Agaricomycetidae</taxon>
        <taxon>Agaricales</taxon>
        <taxon>Agaricineae</taxon>
        <taxon>Agaricaceae</taxon>
        <taxon>Leucocoprinus</taxon>
    </lineage>
</organism>
<dbReference type="OrthoDB" id="4898945at2759"/>
<evidence type="ECO:0000256" key="4">
    <source>
        <dbReference type="SAM" id="SignalP"/>
    </source>
</evidence>
<dbReference type="Pfam" id="PF07249">
    <property type="entry name" value="Cerato-platanin"/>
    <property type="match status" value="1"/>
</dbReference>
<keyword evidence="3" id="KW-0964">Secreted</keyword>
<feature type="chain" id="PRO_5034432222" description="Cerato-platanin" evidence="4">
    <location>
        <begin position="20"/>
        <end position="146"/>
    </location>
</feature>
<dbReference type="Proteomes" id="UP000559027">
    <property type="component" value="Unassembled WGS sequence"/>
</dbReference>
<protein>
    <recommendedName>
        <fullName evidence="7">Cerato-platanin</fullName>
    </recommendedName>
</protein>
<keyword evidence="6" id="KW-1185">Reference proteome</keyword>
<evidence type="ECO:0008006" key="7">
    <source>
        <dbReference type="Google" id="ProtNLM"/>
    </source>
</evidence>
<dbReference type="InterPro" id="IPR010829">
    <property type="entry name" value="Cerato-platanin"/>
</dbReference>
<name>A0A8H5CX54_9AGAR</name>
<dbReference type="GO" id="GO:0005576">
    <property type="term" value="C:extracellular region"/>
    <property type="evidence" value="ECO:0007669"/>
    <property type="project" value="UniProtKB-SubCell"/>
</dbReference>
<evidence type="ECO:0000313" key="5">
    <source>
        <dbReference type="EMBL" id="KAF5349515.1"/>
    </source>
</evidence>
<accession>A0A8H5CX54</accession>